<evidence type="ECO:0000313" key="4">
    <source>
        <dbReference type="EMBL" id="SFL70150.1"/>
    </source>
</evidence>
<evidence type="ECO:0000256" key="2">
    <source>
        <dbReference type="ARBA" id="ARBA00022729"/>
    </source>
</evidence>
<sequence>MNKLLCAALLAVFATPALAETTPRSMRVDARSATASYQEGQVYKINTQLRRVTLITLAQGERFVDFKAGDTESFQFADTDGGNAILVKPVIAGAVTNGVIVTNQRFYLVELHESASARPHYSVSFQSPAGSTAAAAQSSVPAGKPQTYVISAATKDAQIKPVNIYDDGRRTFFTFSPDAPIPSIYRADAQGREYIVNGRTDGTRVTVGSRSHRWVIRYGDEYICVQSGRITNG</sequence>
<evidence type="ECO:0000313" key="5">
    <source>
        <dbReference type="Proteomes" id="UP000199550"/>
    </source>
</evidence>
<dbReference type="InterPro" id="IPR038161">
    <property type="entry name" value="VirB9/CagX/TrbG_C_sf"/>
</dbReference>
<dbReference type="InterPro" id="IPR010258">
    <property type="entry name" value="Conjugal_tfr_TrbG/VirB9/CagX"/>
</dbReference>
<name>A0A1I4JUE1_9RHOB</name>
<comment type="similarity">
    <text evidence="1">Belongs to the TrbG/VirB9 family.</text>
</comment>
<keyword evidence="2 3" id="KW-0732">Signal</keyword>
<evidence type="ECO:0000256" key="1">
    <source>
        <dbReference type="ARBA" id="ARBA00006135"/>
    </source>
</evidence>
<dbReference type="RefSeq" id="WP_090192051.1">
    <property type="nucleotide sequence ID" value="NZ_FOTF01000046.1"/>
</dbReference>
<organism evidence="4 5">
    <name type="scientific">Loktanella salsilacus</name>
    <dbReference type="NCBI Taxonomy" id="195913"/>
    <lineage>
        <taxon>Bacteria</taxon>
        <taxon>Pseudomonadati</taxon>
        <taxon>Pseudomonadota</taxon>
        <taxon>Alphaproteobacteria</taxon>
        <taxon>Rhodobacterales</taxon>
        <taxon>Roseobacteraceae</taxon>
        <taxon>Loktanella</taxon>
    </lineage>
</organism>
<feature type="chain" id="PRO_5011630290" evidence="3">
    <location>
        <begin position="20"/>
        <end position="233"/>
    </location>
</feature>
<keyword evidence="5" id="KW-1185">Reference proteome</keyword>
<gene>
    <name evidence="4" type="ORF">SAMN04488004_1465</name>
</gene>
<dbReference type="Proteomes" id="UP000199550">
    <property type="component" value="Unassembled WGS sequence"/>
</dbReference>
<accession>A0A1I4JUE1</accession>
<dbReference type="OrthoDB" id="9815808at2"/>
<dbReference type="Pfam" id="PF03524">
    <property type="entry name" value="CagX"/>
    <property type="match status" value="1"/>
</dbReference>
<dbReference type="CDD" id="cd06911">
    <property type="entry name" value="VirB9_CagX_TrbG"/>
    <property type="match status" value="1"/>
</dbReference>
<reference evidence="4 5" key="1">
    <citation type="submission" date="2016-10" db="EMBL/GenBank/DDBJ databases">
        <authorList>
            <person name="de Groot N.N."/>
        </authorList>
    </citation>
    <scope>NUCLEOTIDE SEQUENCE [LARGE SCALE GENOMIC DNA]</scope>
    <source>
        <strain evidence="4 5">DSM 16199</strain>
    </source>
</reference>
<dbReference type="InterPro" id="IPR033645">
    <property type="entry name" value="VirB9/CagX/TrbG_C"/>
</dbReference>
<dbReference type="EMBL" id="FOTF01000046">
    <property type="protein sequence ID" value="SFL70150.1"/>
    <property type="molecule type" value="Genomic_DNA"/>
</dbReference>
<feature type="signal peptide" evidence="3">
    <location>
        <begin position="1"/>
        <end position="19"/>
    </location>
</feature>
<dbReference type="AlphaFoldDB" id="A0A1I4JUE1"/>
<evidence type="ECO:0000256" key="3">
    <source>
        <dbReference type="SAM" id="SignalP"/>
    </source>
</evidence>
<dbReference type="STRING" id="195913.SAMN04488004_1465"/>
<dbReference type="Gene3D" id="2.60.40.2500">
    <property type="match status" value="1"/>
</dbReference>
<proteinExistence type="inferred from homology"/>
<protein>
    <submittedName>
        <fullName evidence="4">Type IV secretion system protein VirB9</fullName>
    </submittedName>
</protein>